<dbReference type="RefSeq" id="WP_000487308.1">
    <property type="nucleotide sequence ID" value="NZ_ACYU01000017.1"/>
</dbReference>
<dbReference type="EMBL" id="ACYU01000017">
    <property type="protein sequence ID" value="EEW08432.1"/>
    <property type="molecule type" value="Genomic_DNA"/>
</dbReference>
<sequence length="106" mass="12557">MFQMSQLPDLMATMMVYLFWVCCAIAIIVCIKWVRHVPYRVVLKQEEWKLQHRDNIFDDWTDVASSESKSVIQNKAREALFAHYRFKEFVSGVDIEIIRDAKVISE</sequence>
<evidence type="ECO:0000313" key="2">
    <source>
        <dbReference type="EMBL" id="EEW08432.1"/>
    </source>
</evidence>
<organism evidence="2 3">
    <name type="scientific">Vibrio mimicus VM603</name>
    <dbReference type="NCBI Taxonomy" id="671074"/>
    <lineage>
        <taxon>Bacteria</taxon>
        <taxon>Pseudomonadati</taxon>
        <taxon>Pseudomonadota</taxon>
        <taxon>Gammaproteobacteria</taxon>
        <taxon>Vibrionales</taxon>
        <taxon>Vibrionaceae</taxon>
        <taxon>Vibrio</taxon>
    </lineage>
</organism>
<proteinExistence type="predicted"/>
<name>D2YAA6_VIBMI</name>
<keyword evidence="1" id="KW-1133">Transmembrane helix</keyword>
<dbReference type="AlphaFoldDB" id="D2YAA6"/>
<reference evidence="2 3" key="1">
    <citation type="journal article" date="2009" name="BMC Evol. Biol.">
        <title>Genomic taxonomy of Vibrios.</title>
        <authorList>
            <person name="Thompson C.C."/>
            <person name="Vicente A.C."/>
            <person name="Souza R.C."/>
            <person name="Vasconcelos A.T."/>
            <person name="Vesth T."/>
            <person name="Alves N.Jr."/>
            <person name="Ussery D.W."/>
            <person name="Iida T."/>
            <person name="Thompson F.L."/>
        </authorList>
    </citation>
    <scope>NUCLEOTIDE SEQUENCE [LARGE SCALE GENOMIC DNA]</scope>
    <source>
        <strain evidence="2 3">VM603</strain>
    </source>
</reference>
<keyword evidence="1" id="KW-0812">Transmembrane</keyword>
<feature type="transmembrane region" description="Helical" evidence="1">
    <location>
        <begin position="12"/>
        <end position="34"/>
    </location>
</feature>
<keyword evidence="1" id="KW-0472">Membrane</keyword>
<comment type="caution">
    <text evidence="2">The sequence shown here is derived from an EMBL/GenBank/DDBJ whole genome shotgun (WGS) entry which is preliminary data.</text>
</comment>
<dbReference type="Proteomes" id="UP000004827">
    <property type="component" value="Unassembled WGS sequence"/>
</dbReference>
<evidence type="ECO:0000256" key="1">
    <source>
        <dbReference type="SAM" id="Phobius"/>
    </source>
</evidence>
<accession>D2YAA6</accession>
<evidence type="ECO:0000313" key="3">
    <source>
        <dbReference type="Proteomes" id="UP000004827"/>
    </source>
</evidence>
<gene>
    <name evidence="2" type="ORF">VMB_04530</name>
</gene>
<protein>
    <submittedName>
        <fullName evidence="2">Uncharacterized protein</fullName>
    </submittedName>
</protein>